<dbReference type="InterPro" id="IPR050300">
    <property type="entry name" value="GDXG_lipolytic_enzyme"/>
</dbReference>
<dbReference type="Gene3D" id="3.40.50.1820">
    <property type="entry name" value="alpha/beta hydrolase"/>
    <property type="match status" value="1"/>
</dbReference>
<dbReference type="AlphaFoldDB" id="A0A1B8GIF8"/>
<dbReference type="InterPro" id="IPR029058">
    <property type="entry name" value="AB_hydrolase_fold"/>
</dbReference>
<dbReference type="STRING" id="342668.A0A1B8GIF8"/>
<evidence type="ECO:0000256" key="1">
    <source>
        <dbReference type="ARBA" id="ARBA00022801"/>
    </source>
</evidence>
<reference evidence="3 4" key="1">
    <citation type="submission" date="2016-03" db="EMBL/GenBank/DDBJ databases">
        <title>Comparative genomics of Pseudogymnoascus destructans, the fungus causing white-nose syndrome of bats.</title>
        <authorList>
            <person name="Palmer J.M."/>
            <person name="Drees K.P."/>
            <person name="Foster J.T."/>
            <person name="Lindner D.L."/>
        </authorList>
    </citation>
    <scope>NUCLEOTIDE SEQUENCE [LARGE SCALE GENOMIC DNA]</scope>
    <source>
        <strain evidence="3 4">UAMH 10579</strain>
    </source>
</reference>
<evidence type="ECO:0000259" key="2">
    <source>
        <dbReference type="Pfam" id="PF07859"/>
    </source>
</evidence>
<accession>A0A1B8GIF8</accession>
<proteinExistence type="predicted"/>
<dbReference type="GO" id="GO:0016787">
    <property type="term" value="F:hydrolase activity"/>
    <property type="evidence" value="ECO:0007669"/>
    <property type="project" value="UniProtKB-KW"/>
</dbReference>
<dbReference type="InterPro" id="IPR013094">
    <property type="entry name" value="AB_hydrolase_3"/>
</dbReference>
<name>A0A1B8GIF8_9PEZI</name>
<keyword evidence="1" id="KW-0378">Hydrolase</keyword>
<evidence type="ECO:0000313" key="4">
    <source>
        <dbReference type="Proteomes" id="UP000091956"/>
    </source>
</evidence>
<organism evidence="3 4">
    <name type="scientific">Pseudogymnoascus verrucosus</name>
    <dbReference type="NCBI Taxonomy" id="342668"/>
    <lineage>
        <taxon>Eukaryota</taxon>
        <taxon>Fungi</taxon>
        <taxon>Dikarya</taxon>
        <taxon>Ascomycota</taxon>
        <taxon>Pezizomycotina</taxon>
        <taxon>Leotiomycetes</taxon>
        <taxon>Thelebolales</taxon>
        <taxon>Thelebolaceae</taxon>
        <taxon>Pseudogymnoascus</taxon>
    </lineage>
</organism>
<dbReference type="GeneID" id="28839251"/>
<reference evidence="4" key="2">
    <citation type="journal article" date="2018" name="Nat. Commun.">
        <title>Extreme sensitivity to ultraviolet light in the fungal pathogen causing white-nose syndrome of bats.</title>
        <authorList>
            <person name="Palmer J.M."/>
            <person name="Drees K.P."/>
            <person name="Foster J.T."/>
            <person name="Lindner D.L."/>
        </authorList>
    </citation>
    <scope>NUCLEOTIDE SEQUENCE [LARGE SCALE GENOMIC DNA]</scope>
    <source>
        <strain evidence="4">UAMH 10579</strain>
    </source>
</reference>
<dbReference type="RefSeq" id="XP_018129331.1">
    <property type="nucleotide sequence ID" value="XM_018275323.2"/>
</dbReference>
<keyword evidence="4" id="KW-1185">Reference proteome</keyword>
<dbReference type="OrthoDB" id="2152029at2759"/>
<gene>
    <name evidence="3" type="ORF">VE01_05865</name>
</gene>
<dbReference type="Proteomes" id="UP000091956">
    <property type="component" value="Unassembled WGS sequence"/>
</dbReference>
<sequence>MTVRVDVGEHAYSATLWEWIVLLSKATAITFRLMLKAAKAGRRDQKNGLTFHQYIAYQGMRDYQCGLDAVAIQNLLPSTSKTCEGFASRHRIANSTIRLPCGTTAQWLGPRNALKVVVLFHGGGYMSPALSEHVSLAFGMSDPSRRDAAVVVLSYNLACESANRYPRQLQQAVALLGHLLHVEKVLPSSITLLGDSAGAHLLLSLVLHLSHPNPLVTPLKFSGRLSGAVLVSPWVTMDTSAASMQLNKDKDVLSASSLEYWAQNFLGGADYDSWNTPTMAPEEWWGDLLVDDILVLYGHDELLRDDTLIFCERLRAGHAKTTVLDFPGEAHVHMLMNRFLRINKPCKSEETLVNWMDSHLGDGDCV</sequence>
<dbReference type="EMBL" id="KV460234">
    <property type="protein sequence ID" value="OBT95598.1"/>
    <property type="molecule type" value="Genomic_DNA"/>
</dbReference>
<dbReference type="PANTHER" id="PTHR48081:SF31">
    <property type="entry name" value="STERYL ACETYL HYDROLASE MUG81-RELATED"/>
    <property type="match status" value="1"/>
</dbReference>
<dbReference type="SUPFAM" id="SSF53474">
    <property type="entry name" value="alpha/beta-Hydrolases"/>
    <property type="match status" value="1"/>
</dbReference>
<dbReference type="Pfam" id="PF07859">
    <property type="entry name" value="Abhydrolase_3"/>
    <property type="match status" value="1"/>
</dbReference>
<dbReference type="PANTHER" id="PTHR48081">
    <property type="entry name" value="AB HYDROLASE SUPERFAMILY PROTEIN C4A8.06C"/>
    <property type="match status" value="1"/>
</dbReference>
<feature type="domain" description="Alpha/beta hydrolase fold-3" evidence="2">
    <location>
        <begin position="117"/>
        <end position="333"/>
    </location>
</feature>
<protein>
    <recommendedName>
        <fullName evidence="2">Alpha/beta hydrolase fold-3 domain-containing protein</fullName>
    </recommendedName>
</protein>
<evidence type="ECO:0000313" key="3">
    <source>
        <dbReference type="EMBL" id="OBT95598.1"/>
    </source>
</evidence>